<dbReference type="EC" id="3.1.1.103" evidence="4"/>
<organism evidence="4">
    <name type="scientific">Telmatobacter sp. DSM 110680</name>
    <dbReference type="NCBI Taxonomy" id="3036704"/>
    <lineage>
        <taxon>Bacteria</taxon>
        <taxon>Pseudomonadati</taxon>
        <taxon>Acidobacteriota</taxon>
        <taxon>Terriglobia</taxon>
        <taxon>Terriglobales</taxon>
        <taxon>Acidobacteriaceae</taxon>
        <taxon>Telmatobacter</taxon>
    </lineage>
</organism>
<dbReference type="PANTHER" id="PTHR46825:SF9">
    <property type="entry name" value="BETA-LACTAMASE-RELATED DOMAIN-CONTAINING PROTEIN"/>
    <property type="match status" value="1"/>
</dbReference>
<dbReference type="Pfam" id="PF00144">
    <property type="entry name" value="Beta-lactamase"/>
    <property type="match status" value="1"/>
</dbReference>
<keyword evidence="1" id="KW-0812">Transmembrane</keyword>
<feature type="domain" description="Beta-lactamase-related" evidence="3">
    <location>
        <begin position="71"/>
        <end position="382"/>
    </location>
</feature>
<protein>
    <submittedName>
        <fullName evidence="4">Serine hydrolase</fullName>
        <ecNumber evidence="4">3.1.1.103</ecNumber>
    </submittedName>
</protein>
<keyword evidence="2" id="KW-0732">Signal</keyword>
<dbReference type="GO" id="GO:0016787">
    <property type="term" value="F:hydrolase activity"/>
    <property type="evidence" value="ECO:0007669"/>
    <property type="project" value="UniProtKB-KW"/>
</dbReference>
<reference evidence="4" key="1">
    <citation type="submission" date="2023-03" db="EMBL/GenBank/DDBJ databases">
        <title>Edaphobacter sp.</title>
        <authorList>
            <person name="Huber K.J."/>
            <person name="Papendorf J."/>
            <person name="Pilke C."/>
            <person name="Bunk B."/>
            <person name="Sproeer C."/>
            <person name="Pester M."/>
        </authorList>
    </citation>
    <scope>NUCLEOTIDE SEQUENCE</scope>
    <source>
        <strain evidence="4">DSM 110680</strain>
    </source>
</reference>
<feature type="transmembrane region" description="Helical" evidence="1">
    <location>
        <begin position="515"/>
        <end position="536"/>
    </location>
</feature>
<evidence type="ECO:0000256" key="2">
    <source>
        <dbReference type="SAM" id="SignalP"/>
    </source>
</evidence>
<dbReference type="InterPro" id="IPR050491">
    <property type="entry name" value="AmpC-like"/>
</dbReference>
<feature type="transmembrane region" description="Helical" evidence="1">
    <location>
        <begin position="557"/>
        <end position="583"/>
    </location>
</feature>
<dbReference type="RefSeq" id="WP_348260601.1">
    <property type="nucleotide sequence ID" value="NZ_CP121196.1"/>
</dbReference>
<keyword evidence="1" id="KW-1133">Transmembrane helix</keyword>
<feature type="signal peptide" evidence="2">
    <location>
        <begin position="1"/>
        <end position="22"/>
    </location>
</feature>
<dbReference type="InterPro" id="IPR012338">
    <property type="entry name" value="Beta-lactam/transpept-like"/>
</dbReference>
<keyword evidence="1" id="KW-0472">Membrane</keyword>
<evidence type="ECO:0000259" key="3">
    <source>
        <dbReference type="Pfam" id="PF00144"/>
    </source>
</evidence>
<dbReference type="EMBL" id="CP121196">
    <property type="protein sequence ID" value="XBH15369.1"/>
    <property type="molecule type" value="Genomic_DNA"/>
</dbReference>
<proteinExistence type="predicted"/>
<dbReference type="SUPFAM" id="SSF56601">
    <property type="entry name" value="beta-lactamase/transpeptidase-like"/>
    <property type="match status" value="1"/>
</dbReference>
<accession>A0AAU7DDH6</accession>
<name>A0AAU7DDH6_9BACT</name>
<feature type="transmembrane region" description="Helical" evidence="1">
    <location>
        <begin position="636"/>
        <end position="656"/>
    </location>
</feature>
<dbReference type="Gene3D" id="3.40.710.10">
    <property type="entry name" value="DD-peptidase/beta-lactamase superfamily"/>
    <property type="match status" value="1"/>
</dbReference>
<gene>
    <name evidence="4" type="ORF">P8935_12395</name>
</gene>
<evidence type="ECO:0000313" key="4">
    <source>
        <dbReference type="EMBL" id="XBH15369.1"/>
    </source>
</evidence>
<evidence type="ECO:0000256" key="1">
    <source>
        <dbReference type="SAM" id="Phobius"/>
    </source>
</evidence>
<feature type="transmembrane region" description="Helical" evidence="1">
    <location>
        <begin position="603"/>
        <end position="624"/>
    </location>
</feature>
<feature type="chain" id="PRO_5043627271" evidence="2">
    <location>
        <begin position="23"/>
        <end position="662"/>
    </location>
</feature>
<sequence>MRKLASALLVVAPVFTVAATFAQVPVAKPTANPMAQPAAMKTETSAPTPAHLLDQADLTAFFDGILPLQLERSDIAGASVLVMKDGNILLQKGYGYADVKSKKPVDPASTIFRLASISKLFTWVSVMQLEEQGKLNLDTDVNQYLDFKIRPAFNKPITLRYLMTHTAGFEETANDIIIIDPKQAVSLRDYLIANQPMRIFPPGEIPAYSNYGVGLASYIVQRTSGEPFEQYVQEHIFAPLGMTHSSFYQPLQKSLVQLPSDGYRSNTTKPPIGFEIFNPVGAGGISSSAADMGRFGQALLNGGELDGKRILKPETLAQMWTPQFRASDQLPPICMGFYQDWRNHLRWIGHEGDLIAFHSLFFVEPTQKLVLFVSYNSAGGGSEPRPEIINFFSDRYFPGAPEVQYLKNPSKDLKDAQGTYEATRRDDTTKLKLSSLFGQRTVSVDKNGVLKVDGAKDLRGHPVKCKPIGKDLWQAEDEQNRIFAIRDADNKVVRLAVDFPGVQLQRVPWYENQSWVMIALGSSIGILVLVILASIVRTWRRLFQRRRPRPEPQPGTIWLTAAPRTAAFLWVLFLGTIFVYFAVKGDDLLPPTPQWFKWFVLENFVTMVAIVISTIAVIAGIDAWGRNVRVITKLKFTFVALACAFLSWFAIHWHIIGPTNRI</sequence>
<dbReference type="InterPro" id="IPR001466">
    <property type="entry name" value="Beta-lactam-related"/>
</dbReference>
<dbReference type="AlphaFoldDB" id="A0AAU7DDH6"/>
<keyword evidence="4" id="KW-0378">Hydrolase</keyword>
<dbReference type="PANTHER" id="PTHR46825">
    <property type="entry name" value="D-ALANYL-D-ALANINE-CARBOXYPEPTIDASE/ENDOPEPTIDASE AMPH"/>
    <property type="match status" value="1"/>
</dbReference>